<keyword evidence="9" id="KW-1185">Reference proteome</keyword>
<dbReference type="InterPro" id="IPR013527">
    <property type="entry name" value="YicC-like_N"/>
</dbReference>
<dbReference type="Pfam" id="PF08340">
    <property type="entry name" value="YicC-like_C"/>
    <property type="match status" value="1"/>
</dbReference>
<comment type="similarity">
    <text evidence="5">Belongs to the YicC/YloC family.</text>
</comment>
<keyword evidence="3" id="KW-0255">Endonuclease</keyword>
<evidence type="ECO:0000259" key="7">
    <source>
        <dbReference type="Pfam" id="PF08340"/>
    </source>
</evidence>
<evidence type="ECO:0000259" key="6">
    <source>
        <dbReference type="Pfam" id="PF03755"/>
    </source>
</evidence>
<evidence type="ECO:0000256" key="4">
    <source>
        <dbReference type="ARBA" id="ARBA00022801"/>
    </source>
</evidence>
<dbReference type="GO" id="GO:0016787">
    <property type="term" value="F:hydrolase activity"/>
    <property type="evidence" value="ECO:0007669"/>
    <property type="project" value="UniProtKB-KW"/>
</dbReference>
<dbReference type="InterPro" id="IPR013551">
    <property type="entry name" value="YicC-like_C"/>
</dbReference>
<accession>A0A2A4G820</accession>
<evidence type="ECO:0000256" key="2">
    <source>
        <dbReference type="ARBA" id="ARBA00022722"/>
    </source>
</evidence>
<reference evidence="8 9" key="1">
    <citation type="submission" date="2017-04" db="EMBL/GenBank/DDBJ databases">
        <title>A new member of the family Flavobacteriaceae isolated from ascidians.</title>
        <authorList>
            <person name="Chen L."/>
        </authorList>
    </citation>
    <scope>NUCLEOTIDE SEQUENCE [LARGE SCALE GENOMIC DNA]</scope>
    <source>
        <strain evidence="8 9">HQA918</strain>
    </source>
</reference>
<dbReference type="NCBIfam" id="TIGR00255">
    <property type="entry name" value="YicC/YloC family endoribonuclease"/>
    <property type="match status" value="1"/>
</dbReference>
<dbReference type="GO" id="GO:0004521">
    <property type="term" value="F:RNA endonuclease activity"/>
    <property type="evidence" value="ECO:0007669"/>
    <property type="project" value="InterPro"/>
</dbReference>
<protein>
    <submittedName>
        <fullName evidence="8">YicC family protein</fullName>
    </submittedName>
</protein>
<evidence type="ECO:0000256" key="5">
    <source>
        <dbReference type="ARBA" id="ARBA00035648"/>
    </source>
</evidence>
<dbReference type="EMBL" id="NBWU01000004">
    <property type="protein sequence ID" value="PCE64128.1"/>
    <property type="molecule type" value="Genomic_DNA"/>
</dbReference>
<dbReference type="RefSeq" id="WP_097442906.1">
    <property type="nucleotide sequence ID" value="NZ_NBWU01000004.1"/>
</dbReference>
<name>A0A2A4G820_9FLAO</name>
<gene>
    <name evidence="8" type="ORF">B7P33_12925</name>
</gene>
<organism evidence="8 9">
    <name type="scientific">Sediminicola luteus</name>
    <dbReference type="NCBI Taxonomy" id="319238"/>
    <lineage>
        <taxon>Bacteria</taxon>
        <taxon>Pseudomonadati</taxon>
        <taxon>Bacteroidota</taxon>
        <taxon>Flavobacteriia</taxon>
        <taxon>Flavobacteriales</taxon>
        <taxon>Flavobacteriaceae</taxon>
        <taxon>Sediminicola</taxon>
    </lineage>
</organism>
<evidence type="ECO:0000256" key="1">
    <source>
        <dbReference type="ARBA" id="ARBA00001968"/>
    </source>
</evidence>
<dbReference type="Proteomes" id="UP000219559">
    <property type="component" value="Unassembled WGS sequence"/>
</dbReference>
<sequence>MILSMTGFGKHVLQLPSKKITIEIKSLNSKNLDLNARIPSAYREKELEMRKMIANAMVRGKVDFSLYLEFTGDDAPTSVNSGVVRRYMAQLADISAGEELKLMEMALRLPDATKTDREELDPKEYVAIKESLQAALAEIIDFRTSEGAVLEADFKKRIHNLKDLLAQVVTMDPERSTSLRERLEKAVADLKTEVDANRFEQEMIYYLEKYDITEEKVRLANHLDYFSTTLATADSNGKKLGFICQEIGREINTIGSKANYAPMQQLVVQMKDELEKIKEQMLNVL</sequence>
<dbReference type="PANTHER" id="PTHR30636">
    <property type="entry name" value="UPF0701 PROTEIN YICC"/>
    <property type="match status" value="1"/>
</dbReference>
<dbReference type="AlphaFoldDB" id="A0A2A4G820"/>
<comment type="cofactor">
    <cofactor evidence="1">
        <name>a divalent metal cation</name>
        <dbReference type="ChEBI" id="CHEBI:60240"/>
    </cofactor>
</comment>
<comment type="caution">
    <text evidence="8">The sequence shown here is derived from an EMBL/GenBank/DDBJ whole genome shotgun (WGS) entry which is preliminary data.</text>
</comment>
<feature type="domain" description="Endoribonuclease YicC-like N-terminal" evidence="6">
    <location>
        <begin position="2"/>
        <end position="151"/>
    </location>
</feature>
<evidence type="ECO:0000313" key="8">
    <source>
        <dbReference type="EMBL" id="PCE64128.1"/>
    </source>
</evidence>
<proteinExistence type="inferred from homology"/>
<keyword evidence="2" id="KW-0540">Nuclease</keyword>
<dbReference type="OrthoDB" id="9771229at2"/>
<evidence type="ECO:0000313" key="9">
    <source>
        <dbReference type="Proteomes" id="UP000219559"/>
    </source>
</evidence>
<evidence type="ECO:0000256" key="3">
    <source>
        <dbReference type="ARBA" id="ARBA00022759"/>
    </source>
</evidence>
<keyword evidence="4" id="KW-0378">Hydrolase</keyword>
<dbReference type="Pfam" id="PF03755">
    <property type="entry name" value="YicC-like_N"/>
    <property type="match status" value="1"/>
</dbReference>
<feature type="domain" description="Endoribonuclease YicC-like C-terminal" evidence="7">
    <location>
        <begin position="171"/>
        <end position="284"/>
    </location>
</feature>
<dbReference type="PANTHER" id="PTHR30636:SF3">
    <property type="entry name" value="UPF0701 PROTEIN YICC"/>
    <property type="match status" value="1"/>
</dbReference>
<dbReference type="InterPro" id="IPR005229">
    <property type="entry name" value="YicC/YloC-like"/>
</dbReference>